<keyword evidence="2 3" id="KW-0808">Transferase</keyword>
<dbReference type="AlphaFoldDB" id="E6VR11"/>
<name>E6VR11_PSEA9</name>
<keyword evidence="4" id="KW-1185">Reference proteome</keyword>
<organism evidence="3 4">
    <name type="scientific">Pseudodesulfovibrio aespoeensis (strain ATCC 700646 / DSM 10631 / Aspo-2)</name>
    <name type="common">Desulfovibrio aespoeensis</name>
    <dbReference type="NCBI Taxonomy" id="643562"/>
    <lineage>
        <taxon>Bacteria</taxon>
        <taxon>Pseudomonadati</taxon>
        <taxon>Thermodesulfobacteriota</taxon>
        <taxon>Desulfovibrionia</taxon>
        <taxon>Desulfovibrionales</taxon>
        <taxon>Desulfovibrionaceae</taxon>
    </lineage>
</organism>
<evidence type="ECO:0000313" key="3">
    <source>
        <dbReference type="EMBL" id="ADU62991.1"/>
    </source>
</evidence>
<evidence type="ECO:0000256" key="1">
    <source>
        <dbReference type="ARBA" id="ARBA00022676"/>
    </source>
</evidence>
<evidence type="ECO:0000256" key="2">
    <source>
        <dbReference type="ARBA" id="ARBA00022679"/>
    </source>
</evidence>
<dbReference type="eggNOG" id="COG0859">
    <property type="taxonomic scope" value="Bacteria"/>
</dbReference>
<reference evidence="3 4" key="2">
    <citation type="journal article" date="2014" name="Genome Announc.">
        <title>Complete Genome Sequence of the Subsurface, Mesophilic Sulfate-Reducing Bacterium Desulfovibrio aespoeensis Aspo-2.</title>
        <authorList>
            <person name="Pedersen K."/>
            <person name="Bengtsson A."/>
            <person name="Edlund J."/>
            <person name="Rabe L."/>
            <person name="Hazen T."/>
            <person name="Chakraborty R."/>
            <person name="Goodwin L."/>
            <person name="Shapiro N."/>
        </authorList>
    </citation>
    <scope>NUCLEOTIDE SEQUENCE [LARGE SCALE GENOMIC DNA]</scope>
    <source>
        <strain evidence="4">ATCC 700646 / DSM 10631 / Aspo-2</strain>
    </source>
</reference>
<dbReference type="GO" id="GO:0005829">
    <property type="term" value="C:cytosol"/>
    <property type="evidence" value="ECO:0007669"/>
    <property type="project" value="TreeGrafter"/>
</dbReference>
<accession>E6VR11</accession>
<sequence length="346" mass="39349">MKDTLDLTTYEPRRILVCQLRQIGDVVLATPSIRMLRQRYPQAQIHVLTEKKCASVLENNPHIDHVWAIDKIALRNPLKALAFYARVGRSGYDLVVDFQQLPRCRWVLMFSRAPVKLTVEPSWYNRPFYTHWSKPVYGYAALCKAGVLGPLGIAWDGMPPEIWLTDKEKDWAKDFITAEGMAPERFVTVDPSHRRITRQWPARHFAGLIRLMREAHPQLKFLVLYGPGEQEVAREVADLAGEGVIVPDRMLSLREMAAVQARAALHLGNCSAPRHFAVAVGTPSLIIHGATGFGWRFPSEQHVSTTNRLDCFSCNKNHCETRQCLEECHPEECIAEALRLLTFKMA</sequence>
<dbReference type="HOGENOM" id="CLU_038371_3_0_7"/>
<gene>
    <name evidence="3" type="ordered locus">Daes_1982</name>
</gene>
<evidence type="ECO:0000313" key="4">
    <source>
        <dbReference type="Proteomes" id="UP000002191"/>
    </source>
</evidence>
<dbReference type="InterPro" id="IPR051199">
    <property type="entry name" value="LPS_LOS_Heptosyltrfase"/>
</dbReference>
<dbReference type="RefSeq" id="WP_013514904.1">
    <property type="nucleotide sequence ID" value="NC_014844.1"/>
</dbReference>
<dbReference type="Proteomes" id="UP000002191">
    <property type="component" value="Chromosome"/>
</dbReference>
<dbReference type="EMBL" id="CP002431">
    <property type="protein sequence ID" value="ADU62991.1"/>
    <property type="molecule type" value="Genomic_DNA"/>
</dbReference>
<dbReference type="CDD" id="cd03789">
    <property type="entry name" value="GT9_LPS_heptosyltransferase"/>
    <property type="match status" value="1"/>
</dbReference>
<dbReference type="GO" id="GO:0009244">
    <property type="term" value="P:lipopolysaccharide core region biosynthetic process"/>
    <property type="evidence" value="ECO:0007669"/>
    <property type="project" value="TreeGrafter"/>
</dbReference>
<keyword evidence="1" id="KW-0328">Glycosyltransferase</keyword>
<dbReference type="KEGG" id="das:Daes_1982"/>
<dbReference type="SUPFAM" id="SSF53756">
    <property type="entry name" value="UDP-Glycosyltransferase/glycogen phosphorylase"/>
    <property type="match status" value="1"/>
</dbReference>
<dbReference type="PANTHER" id="PTHR30160">
    <property type="entry name" value="TETRAACYLDISACCHARIDE 4'-KINASE-RELATED"/>
    <property type="match status" value="1"/>
</dbReference>
<reference evidence="4" key="1">
    <citation type="submission" date="2010-12" db="EMBL/GenBank/DDBJ databases">
        <title>Complete sequence of Desulfovibrio aespoeensis Aspo-2.</title>
        <authorList>
            <consortium name="US DOE Joint Genome Institute"/>
            <person name="Lucas S."/>
            <person name="Copeland A."/>
            <person name="Lapidus A."/>
            <person name="Cheng J.-F."/>
            <person name="Goodwin L."/>
            <person name="Pitluck S."/>
            <person name="Chertkov O."/>
            <person name="Misra M."/>
            <person name="Detter J.C."/>
            <person name="Han C."/>
            <person name="Tapia R."/>
            <person name="Land M."/>
            <person name="Hauser L."/>
            <person name="Kyrpides N."/>
            <person name="Ivanova N."/>
            <person name="Ovchinnikova G."/>
            <person name="Pedersen K."/>
            <person name="Jagevall S."/>
            <person name="Hazen T."/>
            <person name="Woyke T."/>
        </authorList>
    </citation>
    <scope>NUCLEOTIDE SEQUENCE [LARGE SCALE GENOMIC DNA]</scope>
    <source>
        <strain evidence="4">ATCC 700646 / DSM 10631 / Aspo-2</strain>
    </source>
</reference>
<proteinExistence type="predicted"/>
<dbReference type="STRING" id="643562.Daes_1982"/>
<dbReference type="InterPro" id="IPR002201">
    <property type="entry name" value="Glyco_trans_9"/>
</dbReference>
<protein>
    <submittedName>
        <fullName evidence="3">Glycosyl transferase family 9</fullName>
    </submittedName>
</protein>
<dbReference type="OrthoDB" id="9760688at2"/>
<dbReference type="Gene3D" id="3.40.50.2000">
    <property type="entry name" value="Glycogen Phosphorylase B"/>
    <property type="match status" value="2"/>
</dbReference>
<dbReference type="GO" id="GO:0008713">
    <property type="term" value="F:ADP-heptose-lipopolysaccharide heptosyltransferase activity"/>
    <property type="evidence" value="ECO:0007669"/>
    <property type="project" value="TreeGrafter"/>
</dbReference>
<dbReference type="Pfam" id="PF01075">
    <property type="entry name" value="Glyco_transf_9"/>
    <property type="match status" value="1"/>
</dbReference>
<dbReference type="PANTHER" id="PTHR30160:SF1">
    <property type="entry name" value="LIPOPOLYSACCHARIDE 1,2-N-ACETYLGLUCOSAMINETRANSFERASE-RELATED"/>
    <property type="match status" value="1"/>
</dbReference>